<evidence type="ECO:0000313" key="10">
    <source>
        <dbReference type="EMBL" id="MAH62287.1"/>
    </source>
</evidence>
<keyword evidence="2 7" id="KW-0812">Transmembrane</keyword>
<sequence>MFSWFEDRLNPFPNEDPTQPPQGLVAFCWHYAKPAGPWLFLMSAITALISIGEVYLFGFLGNIVDWLAVSGQEGFLEREGSKLIWMGAVLLIGLPTIVLLQSLLVHQTLLGNFPMIARWQMHRYLLRQSVGFFANEFAGRVATKVMQTSLSIRESVMKLLDVFVYVSVNFISMMVLIALADWVLALPLLLWVIVYIILIRYFVPRLKKVSSDQADARSSMTGRVVDSYTNITTVKLFSHAGGEAAYAKESMEGFLVTVHQQMRMFTQFQFAVYFNNVCLVFAVSALAIWLWLGSVVSVGSIAISIALCLRINGMSQWIMWEVSSLFENIGVVHDGMTMMVKPHEIVDQPKAQPLDVPQGQIEFAHIGFHYGKASGVIDDLSLKITAGEKIGLVGRSGAGKTTLMNLLLRFYDLERGRVLIDEQDIAQMTQESLRSCIGVVTQDTSLLHRSIRENIAYSAPEATDEQVIEAARKASAWDFIQELEDSVGRKGLDAHVGERGVKLSGGQRQRIAIARVFLKDAPILVLDEATSALDSEVEAAIQENLFQLMEGKTVIAIAHRLSTIAQLDRLVVIDAGNLIESGSHDELVQNSRIYGDLWARQSGGFLAPEEYEEKTQAA</sequence>
<dbReference type="GO" id="GO:0015421">
    <property type="term" value="F:ABC-type oligopeptide transporter activity"/>
    <property type="evidence" value="ECO:0007669"/>
    <property type="project" value="TreeGrafter"/>
</dbReference>
<dbReference type="FunFam" id="3.40.50.300:FF:000218">
    <property type="entry name" value="Multidrug ABC transporter ATP-binding protein"/>
    <property type="match status" value="1"/>
</dbReference>
<gene>
    <name evidence="10" type="ORF">CMN54_02310</name>
</gene>
<reference evidence="11" key="1">
    <citation type="submission" date="2017-09" db="EMBL/GenBank/DDBJ databases">
        <title>The Reconstruction of 2,631 Draft Metagenome-Assembled Genomes from the Global Oceans.</title>
        <authorList>
            <person name="Tully B.J."/>
            <person name="Graham E.D."/>
            <person name="Heidelberg J.F."/>
        </authorList>
    </citation>
    <scope>NUCLEOTIDE SEQUENCE [LARGE SCALE GENOMIC DNA]</scope>
</reference>
<feature type="transmembrane region" description="Helical" evidence="7">
    <location>
        <begin position="185"/>
        <end position="203"/>
    </location>
</feature>
<feature type="domain" description="ABC transporter" evidence="8">
    <location>
        <begin position="361"/>
        <end position="600"/>
    </location>
</feature>
<dbReference type="Gene3D" id="3.40.50.300">
    <property type="entry name" value="P-loop containing nucleotide triphosphate hydrolases"/>
    <property type="match status" value="1"/>
</dbReference>
<keyword evidence="5 7" id="KW-1133">Transmembrane helix</keyword>
<dbReference type="InterPro" id="IPR039421">
    <property type="entry name" value="Type_1_exporter"/>
</dbReference>
<evidence type="ECO:0000256" key="2">
    <source>
        <dbReference type="ARBA" id="ARBA00022692"/>
    </source>
</evidence>
<dbReference type="PANTHER" id="PTHR43394:SF1">
    <property type="entry name" value="ATP-BINDING CASSETTE SUB-FAMILY B MEMBER 10, MITOCHONDRIAL"/>
    <property type="match status" value="1"/>
</dbReference>
<dbReference type="Pfam" id="PF00005">
    <property type="entry name" value="ABC_tran"/>
    <property type="match status" value="1"/>
</dbReference>
<evidence type="ECO:0000256" key="1">
    <source>
        <dbReference type="ARBA" id="ARBA00004651"/>
    </source>
</evidence>
<dbReference type="GO" id="GO:0005524">
    <property type="term" value="F:ATP binding"/>
    <property type="evidence" value="ECO:0007669"/>
    <property type="project" value="UniProtKB-KW"/>
</dbReference>
<evidence type="ECO:0000256" key="4">
    <source>
        <dbReference type="ARBA" id="ARBA00022840"/>
    </source>
</evidence>
<keyword evidence="6 7" id="KW-0472">Membrane</keyword>
<comment type="subcellular location">
    <subcellularLocation>
        <location evidence="1">Cell membrane</location>
        <topology evidence="1">Multi-pass membrane protein</topology>
    </subcellularLocation>
</comment>
<dbReference type="InterPro" id="IPR017871">
    <property type="entry name" value="ABC_transporter-like_CS"/>
</dbReference>
<protein>
    <submittedName>
        <fullName evidence="10">Multidrug ABC transporter ATP-binding protein</fullName>
    </submittedName>
</protein>
<dbReference type="InterPro" id="IPR027417">
    <property type="entry name" value="P-loop_NTPase"/>
</dbReference>
<keyword evidence="4 10" id="KW-0067">ATP-binding</keyword>
<organism evidence="10 11">
    <name type="scientific">SAR324 cluster bacterium</name>
    <dbReference type="NCBI Taxonomy" id="2024889"/>
    <lineage>
        <taxon>Bacteria</taxon>
        <taxon>Deltaproteobacteria</taxon>
        <taxon>SAR324 cluster</taxon>
    </lineage>
</organism>
<feature type="transmembrane region" description="Helical" evidence="7">
    <location>
        <begin position="159"/>
        <end position="179"/>
    </location>
</feature>
<dbReference type="Gene3D" id="1.20.1560.10">
    <property type="entry name" value="ABC transporter type 1, transmembrane domain"/>
    <property type="match status" value="1"/>
</dbReference>
<feature type="transmembrane region" description="Helical" evidence="7">
    <location>
        <begin position="270"/>
        <end position="289"/>
    </location>
</feature>
<dbReference type="FunFam" id="1.20.1560.10:FF:000070">
    <property type="entry name" value="Multidrug ABC transporter ATP-binding protein"/>
    <property type="match status" value="1"/>
</dbReference>
<name>A0A2D6YGH8_9DELT</name>
<feature type="domain" description="ABC transmembrane type-1" evidence="9">
    <location>
        <begin position="40"/>
        <end position="327"/>
    </location>
</feature>
<dbReference type="SUPFAM" id="SSF90123">
    <property type="entry name" value="ABC transporter transmembrane region"/>
    <property type="match status" value="1"/>
</dbReference>
<dbReference type="GO" id="GO:0005886">
    <property type="term" value="C:plasma membrane"/>
    <property type="evidence" value="ECO:0007669"/>
    <property type="project" value="UniProtKB-SubCell"/>
</dbReference>
<dbReference type="InterPro" id="IPR003593">
    <property type="entry name" value="AAA+_ATPase"/>
</dbReference>
<evidence type="ECO:0000256" key="7">
    <source>
        <dbReference type="SAM" id="Phobius"/>
    </source>
</evidence>
<evidence type="ECO:0000313" key="11">
    <source>
        <dbReference type="Proteomes" id="UP000226525"/>
    </source>
</evidence>
<keyword evidence="3" id="KW-0547">Nucleotide-binding</keyword>
<dbReference type="PROSITE" id="PS50893">
    <property type="entry name" value="ABC_TRANSPORTER_2"/>
    <property type="match status" value="1"/>
</dbReference>
<comment type="caution">
    <text evidence="10">The sequence shown here is derived from an EMBL/GenBank/DDBJ whole genome shotgun (WGS) entry which is preliminary data.</text>
</comment>
<evidence type="ECO:0000259" key="9">
    <source>
        <dbReference type="PROSITE" id="PS50929"/>
    </source>
</evidence>
<evidence type="ECO:0000259" key="8">
    <source>
        <dbReference type="PROSITE" id="PS50893"/>
    </source>
</evidence>
<dbReference type="InterPro" id="IPR036640">
    <property type="entry name" value="ABC1_TM_sf"/>
</dbReference>
<dbReference type="PANTHER" id="PTHR43394">
    <property type="entry name" value="ATP-DEPENDENT PERMEASE MDL1, MITOCHONDRIAL"/>
    <property type="match status" value="1"/>
</dbReference>
<dbReference type="PROSITE" id="PS00211">
    <property type="entry name" value="ABC_TRANSPORTER_1"/>
    <property type="match status" value="1"/>
</dbReference>
<evidence type="ECO:0000256" key="6">
    <source>
        <dbReference type="ARBA" id="ARBA00023136"/>
    </source>
</evidence>
<proteinExistence type="predicted"/>
<feature type="transmembrane region" description="Helical" evidence="7">
    <location>
        <begin position="39"/>
        <end position="63"/>
    </location>
</feature>
<dbReference type="SUPFAM" id="SSF52540">
    <property type="entry name" value="P-loop containing nucleoside triphosphate hydrolases"/>
    <property type="match status" value="1"/>
</dbReference>
<accession>A0A2D6YGH8</accession>
<dbReference type="AlphaFoldDB" id="A0A2D6YGH8"/>
<dbReference type="Proteomes" id="UP000226525">
    <property type="component" value="Unassembled WGS sequence"/>
</dbReference>
<dbReference type="Pfam" id="PF00664">
    <property type="entry name" value="ABC_membrane"/>
    <property type="match status" value="1"/>
</dbReference>
<evidence type="ECO:0000256" key="3">
    <source>
        <dbReference type="ARBA" id="ARBA00022741"/>
    </source>
</evidence>
<dbReference type="EMBL" id="NZEX01000023">
    <property type="protein sequence ID" value="MAH62287.1"/>
    <property type="molecule type" value="Genomic_DNA"/>
</dbReference>
<dbReference type="PROSITE" id="PS50929">
    <property type="entry name" value="ABC_TM1F"/>
    <property type="match status" value="1"/>
</dbReference>
<dbReference type="GO" id="GO:0016887">
    <property type="term" value="F:ATP hydrolysis activity"/>
    <property type="evidence" value="ECO:0007669"/>
    <property type="project" value="InterPro"/>
</dbReference>
<feature type="transmembrane region" description="Helical" evidence="7">
    <location>
        <begin position="83"/>
        <end position="105"/>
    </location>
</feature>
<dbReference type="InterPro" id="IPR011527">
    <property type="entry name" value="ABC1_TM_dom"/>
</dbReference>
<dbReference type="SMART" id="SM00382">
    <property type="entry name" value="AAA"/>
    <property type="match status" value="1"/>
</dbReference>
<evidence type="ECO:0000256" key="5">
    <source>
        <dbReference type="ARBA" id="ARBA00022989"/>
    </source>
</evidence>
<dbReference type="InterPro" id="IPR003439">
    <property type="entry name" value="ABC_transporter-like_ATP-bd"/>
</dbReference>